<organism evidence="1">
    <name type="scientific">Zea mays</name>
    <name type="common">Maize</name>
    <dbReference type="NCBI Taxonomy" id="4577"/>
    <lineage>
        <taxon>Eukaryota</taxon>
        <taxon>Viridiplantae</taxon>
        <taxon>Streptophyta</taxon>
        <taxon>Embryophyta</taxon>
        <taxon>Tracheophyta</taxon>
        <taxon>Spermatophyta</taxon>
        <taxon>Magnoliopsida</taxon>
        <taxon>Liliopsida</taxon>
        <taxon>Poales</taxon>
        <taxon>Poaceae</taxon>
        <taxon>PACMAD clade</taxon>
        <taxon>Panicoideae</taxon>
        <taxon>Andropogonodae</taxon>
        <taxon>Andropogoneae</taxon>
        <taxon>Tripsacinae</taxon>
        <taxon>Zea</taxon>
    </lineage>
</organism>
<proteinExistence type="predicted"/>
<gene>
    <name evidence="1" type="ORF">ZEAMMB73_Zm00001d020366</name>
</gene>
<dbReference type="PaxDb" id="4577-GRMZM2G372961_P01"/>
<evidence type="ECO:0000313" key="1">
    <source>
        <dbReference type="EMBL" id="ONM54798.1"/>
    </source>
</evidence>
<dbReference type="ExpressionAtlas" id="A0A1D6I3T1">
    <property type="expression patterns" value="baseline and differential"/>
</dbReference>
<sequence>MSVWQRIGPQLPPSKFSHSPAAEASLVESNISSHSGIEVVASPTRLLDGSPLSLTIGAGAEEDLAAGIEEVRRLHCPLPLLLVAAGVEEVPPPVRRLAVNSVAGVEEVASSMGRAVHSPSWLAAGTGTEAHIGRMLAADIGTEAHSGGMMAVSSGAEAHTGSMVAVPAREVLAVQMELTAADMGTGPGTVCAKVGSVGCAVDAPVVQQPQMDGHGGPMWTRLAGSLKSLGSGSPRQRFVGLQRLTKTVSPRNSFNVGIELVPRLTSTQSLVGTSEADRNSPAGMSLDAQVLESPRPKVYSRLKKGRLQIPAPVSSQMVVSAPVLDLAPAGVSSQLEEATPIMKLVANITRDIDCLLPQPPIQKRTKQLPPDFVPRRSSRLSKKREGLNSTVRQVQAELMLKLNVTNSQVAVTDEMLEEFGQLFDKPLSNSHIKALAALFGWSVPDNVKKMIVYAVEHALAILKEPCTPRESA</sequence>
<protein>
    <submittedName>
        <fullName evidence="1">Uncharacterized protein</fullName>
    </submittedName>
</protein>
<name>A0A1D6I3T1_MAIZE</name>
<dbReference type="InParanoid" id="A0A1D6I3T1"/>
<dbReference type="AlphaFoldDB" id="A0A1D6I3T1"/>
<dbReference type="EMBL" id="CM007650">
    <property type="protein sequence ID" value="ONM54798.1"/>
    <property type="molecule type" value="Genomic_DNA"/>
</dbReference>
<dbReference type="FunCoup" id="A0A1D6I3T1">
    <property type="interactions" value="846"/>
</dbReference>
<reference evidence="1" key="1">
    <citation type="submission" date="2015-12" db="EMBL/GenBank/DDBJ databases">
        <title>Update maize B73 reference genome by single molecule sequencing technologies.</title>
        <authorList>
            <consortium name="Maize Genome Sequencing Project"/>
            <person name="Ware D."/>
        </authorList>
    </citation>
    <scope>NUCLEOTIDE SEQUENCE [LARGE SCALE GENOMIC DNA]</scope>
    <source>
        <tissue evidence="1">Seedling</tissue>
    </source>
</reference>
<accession>A0A1D6I3T1</accession>